<comment type="function">
    <text evidence="14">Pectinolytic enzyme consist of four classes of enzymes: pectin lyase, polygalacturonase, pectin methylesterase and rhamnogalacturonase. Among pectinolytic enzymes, pectin lyase is the most important in depolymerization of pectin, since it cleaves internal glycosidic bonds of highly methylated pectins. Favors pectate, the anion, over pectin, the methyl ester.</text>
</comment>
<evidence type="ECO:0000256" key="4">
    <source>
        <dbReference type="ARBA" id="ARBA00010980"/>
    </source>
</evidence>
<dbReference type="InterPro" id="IPR045032">
    <property type="entry name" value="PEL"/>
</dbReference>
<proteinExistence type="inferred from homology"/>
<dbReference type="AlphaFoldDB" id="A0AAN5BSU3"/>
<dbReference type="EMBL" id="BSYA01000004">
    <property type="protein sequence ID" value="GMG23333.1"/>
    <property type="molecule type" value="Genomic_DNA"/>
</dbReference>
<dbReference type="GO" id="GO:0030570">
    <property type="term" value="F:pectate lyase activity"/>
    <property type="evidence" value="ECO:0007669"/>
    <property type="project" value="UniProtKB-EC"/>
</dbReference>
<evidence type="ECO:0000256" key="10">
    <source>
        <dbReference type="ARBA" id="ARBA00023239"/>
    </source>
</evidence>
<sequence length="175" mass="19062">MSHTIHPNTNKGSTQLTEQTQLTHAADYVTVSNTFVHDHWKAMLFGHSDSNGDEDTGHLRITVNNNYLNNLNSRGPSFRFGTGHLYNNYYLDVSDGINTRQGAQLLVEGNVWSGGKKPLYSTDDGYAVARDNDFGDGENTAPEGTLTSVPYEYDLLAASAVKDAVVGTAGQTLTF</sequence>
<keyword evidence="10" id="KW-0456">Lyase</keyword>
<evidence type="ECO:0000256" key="8">
    <source>
        <dbReference type="ARBA" id="ARBA00022729"/>
    </source>
</evidence>
<keyword evidence="6" id="KW-0964">Secreted</keyword>
<evidence type="ECO:0000256" key="6">
    <source>
        <dbReference type="ARBA" id="ARBA00022525"/>
    </source>
</evidence>
<evidence type="ECO:0000256" key="14">
    <source>
        <dbReference type="ARBA" id="ARBA00025679"/>
    </source>
</evidence>
<dbReference type="PANTHER" id="PTHR31683">
    <property type="entry name" value="PECTATE LYASE 18-RELATED"/>
    <property type="match status" value="1"/>
</dbReference>
<comment type="caution">
    <text evidence="16">The sequence shown here is derived from an EMBL/GenBank/DDBJ whole genome shotgun (WGS) entry which is preliminary data.</text>
</comment>
<dbReference type="Gene3D" id="2.160.20.10">
    <property type="entry name" value="Single-stranded right-handed beta-helix, Pectin lyase-like"/>
    <property type="match status" value="1"/>
</dbReference>
<keyword evidence="8" id="KW-0732">Signal</keyword>
<evidence type="ECO:0000256" key="9">
    <source>
        <dbReference type="ARBA" id="ARBA00022837"/>
    </source>
</evidence>
<dbReference type="GO" id="GO:0071555">
    <property type="term" value="P:cell wall organization"/>
    <property type="evidence" value="ECO:0007669"/>
    <property type="project" value="UniProtKB-KW"/>
</dbReference>
<organism evidence="16 17">
    <name type="scientific">Aspergillus oryzae</name>
    <name type="common">Yellow koji mold</name>
    <dbReference type="NCBI Taxonomy" id="5062"/>
    <lineage>
        <taxon>Eukaryota</taxon>
        <taxon>Fungi</taxon>
        <taxon>Dikarya</taxon>
        <taxon>Ascomycota</taxon>
        <taxon>Pezizomycotina</taxon>
        <taxon>Eurotiomycetes</taxon>
        <taxon>Eurotiomycetidae</taxon>
        <taxon>Eurotiales</taxon>
        <taxon>Aspergillaceae</taxon>
        <taxon>Aspergillus</taxon>
        <taxon>Aspergillus subgen. Circumdati</taxon>
    </lineage>
</organism>
<dbReference type="Proteomes" id="UP001165205">
    <property type="component" value="Unassembled WGS sequence"/>
</dbReference>
<gene>
    <name evidence="16" type="ORF">Aory04_000080500</name>
</gene>
<dbReference type="InterPro" id="IPR011050">
    <property type="entry name" value="Pectin_lyase_fold/virulence"/>
</dbReference>
<dbReference type="InterPro" id="IPR012334">
    <property type="entry name" value="Pectin_lyas_fold"/>
</dbReference>
<evidence type="ECO:0000313" key="17">
    <source>
        <dbReference type="Proteomes" id="UP001165205"/>
    </source>
</evidence>
<keyword evidence="7" id="KW-0479">Metal-binding</keyword>
<dbReference type="GO" id="GO:0005576">
    <property type="term" value="C:extracellular region"/>
    <property type="evidence" value="ECO:0007669"/>
    <property type="project" value="UniProtKB-SubCell"/>
</dbReference>
<comment type="cofactor">
    <cofactor evidence="2">
        <name>Ca(2+)</name>
        <dbReference type="ChEBI" id="CHEBI:29108"/>
    </cofactor>
</comment>
<reference evidence="16" key="1">
    <citation type="submission" date="2023-04" db="EMBL/GenBank/DDBJ databases">
        <title>Aspergillus oryzae NBRC 4228.</title>
        <authorList>
            <person name="Ichikawa N."/>
            <person name="Sato H."/>
            <person name="Tonouchi N."/>
        </authorList>
    </citation>
    <scope>NUCLEOTIDE SEQUENCE</scope>
    <source>
        <strain evidence="16">NBRC 4228</strain>
    </source>
</reference>
<evidence type="ECO:0000256" key="12">
    <source>
        <dbReference type="ARBA" id="ARBA00023316"/>
    </source>
</evidence>
<dbReference type="GO" id="GO:0000272">
    <property type="term" value="P:polysaccharide catabolic process"/>
    <property type="evidence" value="ECO:0007669"/>
    <property type="project" value="UniProtKB-KW"/>
</dbReference>
<dbReference type="EC" id="4.2.2.2" evidence="5"/>
<name>A0AAN5BSU3_ASPOZ</name>
<accession>A0AAN5BSU3</accession>
<dbReference type="SUPFAM" id="SSF51126">
    <property type="entry name" value="Pectin lyase-like"/>
    <property type="match status" value="1"/>
</dbReference>
<dbReference type="PANTHER" id="PTHR31683:SF18">
    <property type="entry name" value="PECTATE LYASE 21-RELATED"/>
    <property type="match status" value="1"/>
</dbReference>
<evidence type="ECO:0000256" key="11">
    <source>
        <dbReference type="ARBA" id="ARBA00023277"/>
    </source>
</evidence>
<evidence type="ECO:0000256" key="7">
    <source>
        <dbReference type="ARBA" id="ARBA00022723"/>
    </source>
</evidence>
<dbReference type="InterPro" id="IPR002022">
    <property type="entry name" value="Pec_lyase"/>
</dbReference>
<evidence type="ECO:0000256" key="1">
    <source>
        <dbReference type="ARBA" id="ARBA00000695"/>
    </source>
</evidence>
<protein>
    <recommendedName>
        <fullName evidence="5">pectate lyase</fullName>
        <ecNumber evidence="5">4.2.2.2</ecNumber>
    </recommendedName>
</protein>
<evidence type="ECO:0000313" key="16">
    <source>
        <dbReference type="EMBL" id="GMG23333.1"/>
    </source>
</evidence>
<comment type="catalytic activity">
    <reaction evidence="1">
        <text>Eliminative cleavage of (1-&gt;4)-alpha-D-galacturonan to give oligosaccharides with 4-deoxy-alpha-D-galact-4-enuronosyl groups at their non-reducing ends.</text>
        <dbReference type="EC" id="4.2.2.2"/>
    </reaction>
</comment>
<comment type="subcellular location">
    <subcellularLocation>
        <location evidence="3">Secreted</location>
    </subcellularLocation>
</comment>
<keyword evidence="13" id="KW-0624">Polysaccharide degradation</keyword>
<dbReference type="GO" id="GO:0046872">
    <property type="term" value="F:metal ion binding"/>
    <property type="evidence" value="ECO:0007669"/>
    <property type="project" value="UniProtKB-KW"/>
</dbReference>
<comment type="similarity">
    <text evidence="4">Belongs to the polysaccharide lyase 1 family.</text>
</comment>
<dbReference type="Pfam" id="PF00544">
    <property type="entry name" value="Pectate_lyase_4"/>
    <property type="match status" value="1"/>
</dbReference>
<evidence type="ECO:0000256" key="2">
    <source>
        <dbReference type="ARBA" id="ARBA00001913"/>
    </source>
</evidence>
<keyword evidence="11" id="KW-0119">Carbohydrate metabolism</keyword>
<feature type="domain" description="Pectate lyase" evidence="15">
    <location>
        <begin position="8"/>
        <end position="171"/>
    </location>
</feature>
<evidence type="ECO:0000256" key="3">
    <source>
        <dbReference type="ARBA" id="ARBA00004613"/>
    </source>
</evidence>
<evidence type="ECO:0000256" key="13">
    <source>
        <dbReference type="ARBA" id="ARBA00023326"/>
    </source>
</evidence>
<evidence type="ECO:0000256" key="5">
    <source>
        <dbReference type="ARBA" id="ARBA00012272"/>
    </source>
</evidence>
<keyword evidence="12" id="KW-0961">Cell wall biogenesis/degradation</keyword>
<keyword evidence="9" id="KW-0106">Calcium</keyword>
<evidence type="ECO:0000259" key="15">
    <source>
        <dbReference type="Pfam" id="PF00544"/>
    </source>
</evidence>